<dbReference type="GO" id="GO:0004222">
    <property type="term" value="F:metalloendopeptidase activity"/>
    <property type="evidence" value="ECO:0007669"/>
    <property type="project" value="InterPro"/>
</dbReference>
<sequence length="142" mass="15773">MGREPSPERLAVAAHELGHALVWSSGGLTIRNIKLSSGFFTDISGGRVGVRFYDSNEAHLRAYLIGLCAGFEAEDRWRRQHGPGRASRGPSSNDFDAFRRERRRVGLSESAARSKARSILSGQWGRLERLVPRLARDGRLSL</sequence>
<dbReference type="GO" id="GO:0006508">
    <property type="term" value="P:proteolysis"/>
    <property type="evidence" value="ECO:0007669"/>
    <property type="project" value="InterPro"/>
</dbReference>
<accession>A0A4V2ELA3</accession>
<dbReference type="InterPro" id="IPR037219">
    <property type="entry name" value="Peptidase_M41-like"/>
</dbReference>
<evidence type="ECO:0000313" key="3">
    <source>
        <dbReference type="Proteomes" id="UP000292003"/>
    </source>
</evidence>
<dbReference type="GO" id="GO:0004176">
    <property type="term" value="F:ATP-dependent peptidase activity"/>
    <property type="evidence" value="ECO:0007669"/>
    <property type="project" value="InterPro"/>
</dbReference>
<dbReference type="SUPFAM" id="SSF140990">
    <property type="entry name" value="FtsH protease domain-like"/>
    <property type="match status" value="1"/>
</dbReference>
<dbReference type="OrthoDB" id="3635014at2"/>
<evidence type="ECO:0000256" key="1">
    <source>
        <dbReference type="SAM" id="MobiDB-lite"/>
    </source>
</evidence>
<reference evidence="2 3" key="1">
    <citation type="submission" date="2019-02" db="EMBL/GenBank/DDBJ databases">
        <title>Draft genome sequence of Amycolatopsis sp. 8-3EHSu isolated from roots of Suaeda maritima.</title>
        <authorList>
            <person name="Duangmal K."/>
            <person name="Chantavorakit T."/>
        </authorList>
    </citation>
    <scope>NUCLEOTIDE SEQUENCE [LARGE SCALE GENOMIC DNA]</scope>
    <source>
        <strain evidence="2 3">8-3EHSu</strain>
    </source>
</reference>
<dbReference type="Proteomes" id="UP000292003">
    <property type="component" value="Unassembled WGS sequence"/>
</dbReference>
<proteinExistence type="predicted"/>
<dbReference type="GO" id="GO:0005524">
    <property type="term" value="F:ATP binding"/>
    <property type="evidence" value="ECO:0007669"/>
    <property type="project" value="InterPro"/>
</dbReference>
<protein>
    <submittedName>
        <fullName evidence="2">Uncharacterized protein</fullName>
    </submittedName>
</protein>
<evidence type="ECO:0000313" key="2">
    <source>
        <dbReference type="EMBL" id="RZQ60865.1"/>
    </source>
</evidence>
<feature type="region of interest" description="Disordered" evidence="1">
    <location>
        <begin position="79"/>
        <end position="99"/>
    </location>
</feature>
<gene>
    <name evidence="2" type="ORF">EWH70_27590</name>
</gene>
<dbReference type="RefSeq" id="WP_130478438.1">
    <property type="nucleotide sequence ID" value="NZ_SFCC01000015.1"/>
</dbReference>
<dbReference type="EMBL" id="SFCC01000015">
    <property type="protein sequence ID" value="RZQ60865.1"/>
    <property type="molecule type" value="Genomic_DNA"/>
</dbReference>
<keyword evidence="3" id="KW-1185">Reference proteome</keyword>
<name>A0A4V2ELA3_9PSEU</name>
<organism evidence="2 3">
    <name type="scientific">Amycolatopsis suaedae</name>
    <dbReference type="NCBI Taxonomy" id="2510978"/>
    <lineage>
        <taxon>Bacteria</taxon>
        <taxon>Bacillati</taxon>
        <taxon>Actinomycetota</taxon>
        <taxon>Actinomycetes</taxon>
        <taxon>Pseudonocardiales</taxon>
        <taxon>Pseudonocardiaceae</taxon>
        <taxon>Amycolatopsis</taxon>
    </lineage>
</organism>
<comment type="caution">
    <text evidence="2">The sequence shown here is derived from an EMBL/GenBank/DDBJ whole genome shotgun (WGS) entry which is preliminary data.</text>
</comment>
<dbReference type="AlphaFoldDB" id="A0A4V2ELA3"/>